<evidence type="ECO:0000313" key="2">
    <source>
        <dbReference type="Proteomes" id="UP000250245"/>
    </source>
</evidence>
<proteinExistence type="predicted"/>
<dbReference type="AlphaFoldDB" id="A0A2X3AQ98"/>
<sequence>MIDPIQKEAIVKLNQHGLTAAMIARVLGLEPSSVRSHLARNPHKRPQSQGMEDGRWCRWCGDPIATQATGRPASFCCSEHRRAWWAAHPEAKNRDATYTFTCIGCGTTFTAYGNKHRRYCRHECYVTHRSKKCPR</sequence>
<gene>
    <name evidence="1" type="ORF">NCTC11820_01389</name>
</gene>
<protein>
    <recommendedName>
        <fullName evidence="3">Sigma-70, region 4</fullName>
    </recommendedName>
</protein>
<dbReference type="EMBL" id="UASJ01000001">
    <property type="protein sequence ID" value="SQB65209.1"/>
    <property type="molecule type" value="Genomic_DNA"/>
</dbReference>
<dbReference type="GeneID" id="55566036"/>
<organism evidence="1 2">
    <name type="scientific">Mobiluncus curtisii</name>
    <dbReference type="NCBI Taxonomy" id="2051"/>
    <lineage>
        <taxon>Bacteria</taxon>
        <taxon>Bacillati</taxon>
        <taxon>Actinomycetota</taxon>
        <taxon>Actinomycetes</taxon>
        <taxon>Actinomycetales</taxon>
        <taxon>Actinomycetaceae</taxon>
        <taxon>Mobiluncus</taxon>
    </lineage>
</organism>
<dbReference type="RefSeq" id="WP_154645706.1">
    <property type="nucleotide sequence ID" value="NZ_CP068112.1"/>
</dbReference>
<dbReference type="Proteomes" id="UP000250245">
    <property type="component" value="Unassembled WGS sequence"/>
</dbReference>
<name>A0A2X3AQ98_9ACTO</name>
<evidence type="ECO:0008006" key="3">
    <source>
        <dbReference type="Google" id="ProtNLM"/>
    </source>
</evidence>
<reference evidence="1 2" key="1">
    <citation type="submission" date="2018-06" db="EMBL/GenBank/DDBJ databases">
        <authorList>
            <consortium name="Pathogen Informatics"/>
            <person name="Doyle S."/>
        </authorList>
    </citation>
    <scope>NUCLEOTIDE SEQUENCE [LARGE SCALE GENOMIC DNA]</scope>
    <source>
        <strain evidence="1 2">NCTC11820</strain>
    </source>
</reference>
<accession>A0A2X3AQ98</accession>
<evidence type="ECO:0000313" key="1">
    <source>
        <dbReference type="EMBL" id="SQB65209.1"/>
    </source>
</evidence>